<evidence type="ECO:0000256" key="4">
    <source>
        <dbReference type="SAM" id="MobiDB-lite"/>
    </source>
</evidence>
<dbReference type="PANTHER" id="PTHR10724:SF7">
    <property type="entry name" value="SMALL RIBOSOMAL SUBUNIT PROTEIN BS1C"/>
    <property type="match status" value="1"/>
</dbReference>
<dbReference type="Pfam" id="PF00575">
    <property type="entry name" value="S1"/>
    <property type="match status" value="2"/>
</dbReference>
<dbReference type="SUPFAM" id="SSF50249">
    <property type="entry name" value="Nucleic acid-binding proteins"/>
    <property type="match status" value="4"/>
</dbReference>
<dbReference type="PRINTS" id="PR00681">
    <property type="entry name" value="RIBOSOMALS1"/>
</dbReference>
<feature type="compositionally biased region" description="Low complexity" evidence="4">
    <location>
        <begin position="1"/>
        <end position="12"/>
    </location>
</feature>
<name>A0A1F7YG63_9BACT</name>
<proteinExistence type="inferred from homology"/>
<organism evidence="6 7">
    <name type="scientific">Candidatus Woesebacteria bacterium RIFCSPHIGHO2_01_FULL_40_22</name>
    <dbReference type="NCBI Taxonomy" id="1802499"/>
    <lineage>
        <taxon>Bacteria</taxon>
        <taxon>Candidatus Woeseibacteriota</taxon>
    </lineage>
</organism>
<protein>
    <recommendedName>
        <fullName evidence="5">S1 motif domain-containing protein</fullName>
    </recommendedName>
</protein>
<gene>
    <name evidence="6" type="ORF">A2628_03895</name>
</gene>
<dbReference type="InterPro" id="IPR035104">
    <property type="entry name" value="Ribosomal_protein_S1-like"/>
</dbReference>
<evidence type="ECO:0000256" key="3">
    <source>
        <dbReference type="ARBA" id="ARBA00023274"/>
    </source>
</evidence>
<keyword evidence="2" id="KW-0689">Ribosomal protein</keyword>
<comment type="similarity">
    <text evidence="1">Belongs to the bacterial ribosomal protein bS1 family.</text>
</comment>
<feature type="region of interest" description="Disordered" evidence="4">
    <location>
        <begin position="1"/>
        <end position="25"/>
    </location>
</feature>
<reference evidence="6 7" key="1">
    <citation type="journal article" date="2016" name="Nat. Commun.">
        <title>Thousands of microbial genomes shed light on interconnected biogeochemical processes in an aquifer system.</title>
        <authorList>
            <person name="Anantharaman K."/>
            <person name="Brown C.T."/>
            <person name="Hug L.A."/>
            <person name="Sharon I."/>
            <person name="Castelle C.J."/>
            <person name="Probst A.J."/>
            <person name="Thomas B.C."/>
            <person name="Singh A."/>
            <person name="Wilkins M.J."/>
            <person name="Karaoz U."/>
            <person name="Brodie E.L."/>
            <person name="Williams K.H."/>
            <person name="Hubbard S.S."/>
            <person name="Banfield J.F."/>
        </authorList>
    </citation>
    <scope>NUCLEOTIDE SEQUENCE [LARGE SCALE GENOMIC DNA]</scope>
</reference>
<feature type="domain" description="S1 motif" evidence="5">
    <location>
        <begin position="214"/>
        <end position="296"/>
    </location>
</feature>
<feature type="domain" description="S1 motif" evidence="5">
    <location>
        <begin position="313"/>
        <end position="376"/>
    </location>
</feature>
<dbReference type="Gene3D" id="2.40.50.140">
    <property type="entry name" value="Nucleic acid-binding proteins"/>
    <property type="match status" value="4"/>
</dbReference>
<evidence type="ECO:0000256" key="1">
    <source>
        <dbReference type="ARBA" id="ARBA00006767"/>
    </source>
</evidence>
<feature type="domain" description="S1 motif" evidence="5">
    <location>
        <begin position="121"/>
        <end position="193"/>
    </location>
</feature>
<evidence type="ECO:0000256" key="2">
    <source>
        <dbReference type="ARBA" id="ARBA00022980"/>
    </source>
</evidence>
<dbReference type="InterPro" id="IPR003029">
    <property type="entry name" value="S1_domain"/>
</dbReference>
<sequence length="385" mass="41935">MTLQKSSSVSKNKSPKQKSGEAQTMEELLALYGSGGSSLKRGDKVKGKIIAKESKRLVLDIGAKGEGIVAEKAYQESKDYIKELKVGDEVTASVIVGETPDGYTILSLRNAMADSAWKKLEEAREAKKPVAVLGNSHSTSGLTVEVEGLYGFVPTTQLGKEASKNPQSLVGKHFKVLVIDLNRSENKIILSEKEVSEAEDLKEVRFAYEKIKEGEIYEGKVTTVSNFGCFIEIEVAIDKKKIAKVEGLVHISEISWSKITSVADNVTEGEKVKVKVISKNEPLQKGGASRLALSIKQAKGDPWKNAAKKYKKDDKVKGSVVRLSDFGAFVELEEGVEGLIHITKIPPGQKLEVGKSIDVYIEDIDPDTRKLSLGVVLTTKPVGYK</sequence>
<dbReference type="PROSITE" id="PS50126">
    <property type="entry name" value="S1"/>
    <property type="match status" value="4"/>
</dbReference>
<dbReference type="PANTHER" id="PTHR10724">
    <property type="entry name" value="30S RIBOSOMAL PROTEIN S1"/>
    <property type="match status" value="1"/>
</dbReference>
<keyword evidence="3" id="KW-0687">Ribonucleoprotein</keyword>
<feature type="domain" description="S1 motif" evidence="5">
    <location>
        <begin position="42"/>
        <end position="109"/>
    </location>
</feature>
<accession>A0A1F7YG63</accession>
<evidence type="ECO:0000259" key="5">
    <source>
        <dbReference type="PROSITE" id="PS50126"/>
    </source>
</evidence>
<dbReference type="GO" id="GO:0005840">
    <property type="term" value="C:ribosome"/>
    <property type="evidence" value="ECO:0007669"/>
    <property type="project" value="UniProtKB-KW"/>
</dbReference>
<dbReference type="SMART" id="SM00316">
    <property type="entry name" value="S1"/>
    <property type="match status" value="4"/>
</dbReference>
<dbReference type="InterPro" id="IPR050437">
    <property type="entry name" value="Ribos_protein_bS1-like"/>
</dbReference>
<dbReference type="GO" id="GO:0003735">
    <property type="term" value="F:structural constituent of ribosome"/>
    <property type="evidence" value="ECO:0007669"/>
    <property type="project" value="TreeGrafter"/>
</dbReference>
<evidence type="ECO:0000313" key="7">
    <source>
        <dbReference type="Proteomes" id="UP000179221"/>
    </source>
</evidence>
<dbReference type="InterPro" id="IPR012340">
    <property type="entry name" value="NA-bd_OB-fold"/>
</dbReference>
<dbReference type="GO" id="GO:1990904">
    <property type="term" value="C:ribonucleoprotein complex"/>
    <property type="evidence" value="ECO:0007669"/>
    <property type="project" value="UniProtKB-KW"/>
</dbReference>
<dbReference type="Proteomes" id="UP000179221">
    <property type="component" value="Unassembled WGS sequence"/>
</dbReference>
<dbReference type="EMBL" id="MGGL01000014">
    <property type="protein sequence ID" value="OGM26317.1"/>
    <property type="molecule type" value="Genomic_DNA"/>
</dbReference>
<dbReference type="AlphaFoldDB" id="A0A1F7YG63"/>
<comment type="caution">
    <text evidence="6">The sequence shown here is derived from an EMBL/GenBank/DDBJ whole genome shotgun (WGS) entry which is preliminary data.</text>
</comment>
<dbReference type="GO" id="GO:0006412">
    <property type="term" value="P:translation"/>
    <property type="evidence" value="ECO:0007669"/>
    <property type="project" value="TreeGrafter"/>
</dbReference>
<evidence type="ECO:0000313" key="6">
    <source>
        <dbReference type="EMBL" id="OGM26317.1"/>
    </source>
</evidence>
<dbReference type="GO" id="GO:0003729">
    <property type="term" value="F:mRNA binding"/>
    <property type="evidence" value="ECO:0007669"/>
    <property type="project" value="TreeGrafter"/>
</dbReference>